<accession>A0A9Q1HF54</accession>
<feature type="transmembrane region" description="Helical" evidence="5">
    <location>
        <begin position="49"/>
        <end position="74"/>
    </location>
</feature>
<dbReference type="SUPFAM" id="SSF81321">
    <property type="entry name" value="Family A G protein-coupled receptor-like"/>
    <property type="match status" value="1"/>
</dbReference>
<dbReference type="Proteomes" id="UP001152320">
    <property type="component" value="Chromosome 4"/>
</dbReference>
<gene>
    <name evidence="7" type="ORF">HOLleu_09683</name>
</gene>
<dbReference type="GO" id="GO:0035643">
    <property type="term" value="F:L-DOPA receptor activity"/>
    <property type="evidence" value="ECO:0007669"/>
    <property type="project" value="TreeGrafter"/>
</dbReference>
<dbReference type="AlphaFoldDB" id="A0A9Q1HF54"/>
<keyword evidence="8" id="KW-1185">Reference proteome</keyword>
<sequence length="386" mass="43651">MASPTLDLLCCLFRVDNSSDIGATIGPINPPKVPLVTLTDVHGRHRLFVMAYVFFITVLLSSSVSIIGTLVTLIPKPGTQRTKKEALADDRQRTILSWLAFSDLMACVGIITFSIFCMVAIRRAKARNYDGADSATDAILCIIFTVWVQFFYLATYFWSFVYALDVYLVLKGVKSSKFLLWFYCIVIWLLSAIIIFASLKRLYHHHSGFQCHNQKYGLNTGFVWGSYCALLAVFVAMPIFYFLSSRMISPMLKMSGVYTDKERKIKVQIQKKFLRIVVVFFVCWGPNIVNIIVLAVDAADETKDWKNYKYLYFAVWLTMAILNPMQAFFNALVYWGPAGCRKAHSSTETSSQPQPSDNHGFSERMAGGSLNTLNGERTPLLRSLKL</sequence>
<feature type="transmembrane region" description="Helical" evidence="5">
    <location>
        <begin position="273"/>
        <end position="298"/>
    </location>
</feature>
<dbReference type="GO" id="GO:0050848">
    <property type="term" value="P:regulation of calcium-mediated signaling"/>
    <property type="evidence" value="ECO:0007669"/>
    <property type="project" value="TreeGrafter"/>
</dbReference>
<dbReference type="EMBL" id="JAIZAY010000004">
    <property type="protein sequence ID" value="KAJ8042823.1"/>
    <property type="molecule type" value="Genomic_DNA"/>
</dbReference>
<comment type="subcellular location">
    <subcellularLocation>
        <location evidence="1">Membrane</location>
    </subcellularLocation>
</comment>
<keyword evidence="4 5" id="KW-0472">Membrane</keyword>
<dbReference type="GO" id="GO:0072544">
    <property type="term" value="F:L-DOPA binding"/>
    <property type="evidence" value="ECO:0007669"/>
    <property type="project" value="InterPro"/>
</dbReference>
<dbReference type="OrthoDB" id="10069455at2759"/>
<dbReference type="GO" id="GO:0005886">
    <property type="term" value="C:plasma membrane"/>
    <property type="evidence" value="ECO:0007669"/>
    <property type="project" value="TreeGrafter"/>
</dbReference>
<dbReference type="GO" id="GO:0032438">
    <property type="term" value="P:melanosome organization"/>
    <property type="evidence" value="ECO:0007669"/>
    <property type="project" value="TreeGrafter"/>
</dbReference>
<evidence type="ECO:0000256" key="4">
    <source>
        <dbReference type="ARBA" id="ARBA00023136"/>
    </source>
</evidence>
<feature type="transmembrane region" description="Helical" evidence="5">
    <location>
        <begin position="310"/>
        <end position="335"/>
    </location>
</feature>
<dbReference type="Pfam" id="PF02101">
    <property type="entry name" value="Ocular_alb"/>
    <property type="match status" value="1"/>
</dbReference>
<dbReference type="GO" id="GO:0072545">
    <property type="term" value="F:L-tyrosine binding"/>
    <property type="evidence" value="ECO:0007669"/>
    <property type="project" value="InterPro"/>
</dbReference>
<evidence type="ECO:0000256" key="5">
    <source>
        <dbReference type="SAM" id="Phobius"/>
    </source>
</evidence>
<reference evidence="7" key="1">
    <citation type="submission" date="2021-10" db="EMBL/GenBank/DDBJ databases">
        <title>Tropical sea cucumber genome reveals ecological adaptation and Cuvierian tubules defense mechanism.</title>
        <authorList>
            <person name="Chen T."/>
        </authorList>
    </citation>
    <scope>NUCLEOTIDE SEQUENCE</scope>
    <source>
        <strain evidence="7">Nanhai2018</strain>
        <tissue evidence="7">Muscle</tissue>
    </source>
</reference>
<dbReference type="PROSITE" id="PS50262">
    <property type="entry name" value="G_PROTEIN_RECEP_F1_2"/>
    <property type="match status" value="1"/>
</dbReference>
<protein>
    <recommendedName>
        <fullName evidence="6">G-protein coupled receptors family 1 profile domain-containing protein</fullName>
    </recommendedName>
</protein>
<keyword evidence="2 5" id="KW-0812">Transmembrane</keyword>
<evidence type="ECO:0000256" key="1">
    <source>
        <dbReference type="ARBA" id="ARBA00004370"/>
    </source>
</evidence>
<feature type="transmembrane region" description="Helical" evidence="5">
    <location>
        <begin position="180"/>
        <end position="199"/>
    </location>
</feature>
<feature type="transmembrane region" description="Helical" evidence="5">
    <location>
        <begin position="222"/>
        <end position="243"/>
    </location>
</feature>
<dbReference type="InterPro" id="IPR001414">
    <property type="entry name" value="GPR143"/>
</dbReference>
<name>A0A9Q1HF54_HOLLE</name>
<evidence type="ECO:0000313" key="7">
    <source>
        <dbReference type="EMBL" id="KAJ8042823.1"/>
    </source>
</evidence>
<dbReference type="PANTHER" id="PTHR15177:SF2">
    <property type="entry name" value="G-PROTEIN COUPLED RECEPTOR 143"/>
    <property type="match status" value="1"/>
</dbReference>
<feature type="domain" description="G-protein coupled receptors family 1 profile" evidence="6">
    <location>
        <begin position="68"/>
        <end position="334"/>
    </location>
</feature>
<evidence type="ECO:0000259" key="6">
    <source>
        <dbReference type="PROSITE" id="PS50262"/>
    </source>
</evidence>
<feature type="transmembrane region" description="Helical" evidence="5">
    <location>
        <begin position="95"/>
        <end position="122"/>
    </location>
</feature>
<evidence type="ECO:0000256" key="2">
    <source>
        <dbReference type="ARBA" id="ARBA00022692"/>
    </source>
</evidence>
<dbReference type="PRINTS" id="PR00965">
    <property type="entry name" value="OCULARALBNSM"/>
</dbReference>
<keyword evidence="3 5" id="KW-1133">Transmembrane helix</keyword>
<feature type="transmembrane region" description="Helical" evidence="5">
    <location>
        <begin position="142"/>
        <end position="168"/>
    </location>
</feature>
<evidence type="ECO:0000256" key="3">
    <source>
        <dbReference type="ARBA" id="ARBA00022989"/>
    </source>
</evidence>
<dbReference type="GO" id="GO:0035240">
    <property type="term" value="F:dopamine binding"/>
    <property type="evidence" value="ECO:0007669"/>
    <property type="project" value="InterPro"/>
</dbReference>
<comment type="caution">
    <text evidence="7">The sequence shown here is derived from an EMBL/GenBank/DDBJ whole genome shotgun (WGS) entry which is preliminary data.</text>
</comment>
<dbReference type="Gene3D" id="1.20.1070.10">
    <property type="entry name" value="Rhodopsin 7-helix transmembrane proteins"/>
    <property type="match status" value="1"/>
</dbReference>
<dbReference type="PANTHER" id="PTHR15177">
    <property type="entry name" value="G-PROTEIN COUPLED RECEPTOR 143"/>
    <property type="match status" value="1"/>
</dbReference>
<organism evidence="7 8">
    <name type="scientific">Holothuria leucospilota</name>
    <name type="common">Black long sea cucumber</name>
    <name type="synonym">Mertensiothuria leucospilota</name>
    <dbReference type="NCBI Taxonomy" id="206669"/>
    <lineage>
        <taxon>Eukaryota</taxon>
        <taxon>Metazoa</taxon>
        <taxon>Echinodermata</taxon>
        <taxon>Eleutherozoa</taxon>
        <taxon>Echinozoa</taxon>
        <taxon>Holothuroidea</taxon>
        <taxon>Aspidochirotacea</taxon>
        <taxon>Aspidochirotida</taxon>
        <taxon>Holothuriidae</taxon>
        <taxon>Holothuria</taxon>
    </lineage>
</organism>
<dbReference type="InterPro" id="IPR017452">
    <property type="entry name" value="GPCR_Rhodpsn_7TM"/>
</dbReference>
<evidence type="ECO:0000313" key="8">
    <source>
        <dbReference type="Proteomes" id="UP001152320"/>
    </source>
</evidence>
<proteinExistence type="predicted"/>